<evidence type="ECO:0000256" key="1">
    <source>
        <dbReference type="SAM" id="MobiDB-lite"/>
    </source>
</evidence>
<comment type="caution">
    <text evidence="2">The sequence shown here is derived from an EMBL/GenBank/DDBJ whole genome shotgun (WGS) entry which is preliminary data.</text>
</comment>
<sequence>AEKYREDRLRSLGWLVVRVTWADLANPARMFAALRRALALSAKLVAAEGPGGSTATWSSGSASSDAPVATRSTASSAAPVAGASDEPSSRAGAAPQRPGASAS</sequence>
<accession>A0A8T6R5J4</accession>
<organism evidence="2 3">
    <name type="scientific">Phycicoccus flavus</name>
    <dbReference type="NCBI Taxonomy" id="2502783"/>
    <lineage>
        <taxon>Bacteria</taxon>
        <taxon>Bacillati</taxon>
        <taxon>Actinomycetota</taxon>
        <taxon>Actinomycetes</taxon>
        <taxon>Micrococcales</taxon>
        <taxon>Intrasporangiaceae</taxon>
        <taxon>Phycicoccus</taxon>
    </lineage>
</organism>
<dbReference type="Proteomes" id="UP000287866">
    <property type="component" value="Unassembled WGS sequence"/>
</dbReference>
<evidence type="ECO:0008006" key="4">
    <source>
        <dbReference type="Google" id="ProtNLM"/>
    </source>
</evidence>
<keyword evidence="3" id="KW-1185">Reference proteome</keyword>
<evidence type="ECO:0000313" key="3">
    <source>
        <dbReference type="Proteomes" id="UP000287866"/>
    </source>
</evidence>
<feature type="compositionally biased region" description="Low complexity" evidence="1">
    <location>
        <begin position="48"/>
        <end position="64"/>
    </location>
</feature>
<proteinExistence type="predicted"/>
<feature type="region of interest" description="Disordered" evidence="1">
    <location>
        <begin position="48"/>
        <end position="103"/>
    </location>
</feature>
<evidence type="ECO:0000313" key="2">
    <source>
        <dbReference type="EMBL" id="NHA69708.1"/>
    </source>
</evidence>
<feature type="non-terminal residue" evidence="2">
    <location>
        <position position="1"/>
    </location>
</feature>
<gene>
    <name evidence="2" type="ORF">EPD83_016820</name>
</gene>
<name>A0A8T6R5J4_9MICO</name>
<reference evidence="2" key="1">
    <citation type="submission" date="2020-03" db="EMBL/GenBank/DDBJ databases">
        <title>Phycicoccus flavus sp. nov., a novel endophytic actinobacterium isolated from branch of Kandelia candel.</title>
        <authorList>
            <person name="Tuo L."/>
        </authorList>
    </citation>
    <scope>NUCLEOTIDE SEQUENCE</scope>
    <source>
        <strain evidence="2">CMS6Z-2</strain>
    </source>
</reference>
<dbReference type="AlphaFoldDB" id="A0A8T6R5J4"/>
<protein>
    <recommendedName>
        <fullName evidence="4">DUF559 domain-containing protein</fullName>
    </recommendedName>
</protein>
<dbReference type="EMBL" id="SAYU02000071">
    <property type="protein sequence ID" value="NHA69708.1"/>
    <property type="molecule type" value="Genomic_DNA"/>
</dbReference>